<gene>
    <name evidence="2" type="ORF">GCM10010211_19870</name>
</gene>
<proteinExistence type="predicted"/>
<keyword evidence="3" id="KW-1185">Reference proteome</keyword>
<feature type="compositionally biased region" description="Low complexity" evidence="1">
    <location>
        <begin position="312"/>
        <end position="321"/>
    </location>
</feature>
<protein>
    <submittedName>
        <fullName evidence="2">Uncharacterized protein</fullName>
    </submittedName>
</protein>
<dbReference type="EMBL" id="BMRP01000005">
    <property type="protein sequence ID" value="GGU55212.1"/>
    <property type="molecule type" value="Genomic_DNA"/>
</dbReference>
<reference evidence="3" key="1">
    <citation type="journal article" date="2019" name="Int. J. Syst. Evol. Microbiol.">
        <title>The Global Catalogue of Microorganisms (GCM) 10K type strain sequencing project: providing services to taxonomists for standard genome sequencing and annotation.</title>
        <authorList>
            <consortium name="The Broad Institute Genomics Platform"/>
            <consortium name="The Broad Institute Genome Sequencing Center for Infectious Disease"/>
            <person name="Wu L."/>
            <person name="Ma J."/>
        </authorList>
    </citation>
    <scope>NUCLEOTIDE SEQUENCE [LARGE SCALE GENOMIC DNA]</scope>
    <source>
        <strain evidence="3">JCM 3399</strain>
    </source>
</reference>
<evidence type="ECO:0000313" key="3">
    <source>
        <dbReference type="Proteomes" id="UP000654471"/>
    </source>
</evidence>
<dbReference type="Proteomes" id="UP000654471">
    <property type="component" value="Unassembled WGS sequence"/>
</dbReference>
<feature type="compositionally biased region" description="Low complexity" evidence="1">
    <location>
        <begin position="329"/>
        <end position="338"/>
    </location>
</feature>
<comment type="caution">
    <text evidence="2">The sequence shown here is derived from an EMBL/GenBank/DDBJ whole genome shotgun (WGS) entry which is preliminary data.</text>
</comment>
<sequence>MPTPSADITLYLSARDKIIALPSGTRRRWAETALDLAGFAQSHDQIHTLSLDDQAQARQALTHLHQAARDCQVTVATHPRPYLGDIAEAIVAALPGHWMATVEPLRRRQDQHNLREFLWEAGSLYDLLERNRLGFAAILRDGGGTELLLIERPSDGLYMVGALTPSPDHVQVTMSAPRSVIASDARLAARFVHARLLPDYERAVHLSRLYEAEEDLRWAQEHEPERYDTADLGAALYRFRAHATAFIATLRANTPLSAEQDAFLDRVEDGLSLDALDDPDPEALADAGAVWLVDGEELIEMARAATPPASGTPAKPKALPTAVPPPPAMAATAPGLRR</sequence>
<evidence type="ECO:0000256" key="1">
    <source>
        <dbReference type="SAM" id="MobiDB-lite"/>
    </source>
</evidence>
<evidence type="ECO:0000313" key="2">
    <source>
        <dbReference type="EMBL" id="GGU55212.1"/>
    </source>
</evidence>
<name>A0ABQ2UUV8_9ACTN</name>
<organism evidence="2 3">
    <name type="scientific">Streptomyces albospinus</name>
    <dbReference type="NCBI Taxonomy" id="285515"/>
    <lineage>
        <taxon>Bacteria</taxon>
        <taxon>Bacillati</taxon>
        <taxon>Actinomycetota</taxon>
        <taxon>Actinomycetes</taxon>
        <taxon>Kitasatosporales</taxon>
        <taxon>Streptomycetaceae</taxon>
        <taxon>Streptomyces</taxon>
    </lineage>
</organism>
<feature type="region of interest" description="Disordered" evidence="1">
    <location>
        <begin position="305"/>
        <end position="338"/>
    </location>
</feature>
<accession>A0ABQ2UUV8</accession>
<dbReference type="RefSeq" id="WP_189298520.1">
    <property type="nucleotide sequence ID" value="NZ_BMRP01000005.1"/>
</dbReference>